<dbReference type="Gene3D" id="2.60.40.10">
    <property type="entry name" value="Immunoglobulins"/>
    <property type="match status" value="1"/>
</dbReference>
<dbReference type="SUPFAM" id="SSF48726">
    <property type="entry name" value="Immunoglobulin"/>
    <property type="match status" value="2"/>
</dbReference>
<evidence type="ECO:0000313" key="7">
    <source>
        <dbReference type="EMBL" id="GIY83228.1"/>
    </source>
</evidence>
<feature type="domain" description="Ig-like" evidence="6">
    <location>
        <begin position="72"/>
        <end position="167"/>
    </location>
</feature>
<evidence type="ECO:0000256" key="4">
    <source>
        <dbReference type="ARBA" id="ARBA00023319"/>
    </source>
</evidence>
<dbReference type="InterPro" id="IPR003598">
    <property type="entry name" value="Ig_sub2"/>
</dbReference>
<accession>A0AAV4WLN2</accession>
<evidence type="ECO:0000256" key="2">
    <source>
        <dbReference type="ARBA" id="ARBA00022737"/>
    </source>
</evidence>
<keyword evidence="4" id="KW-0393">Immunoglobulin domain</keyword>
<dbReference type="GO" id="GO:0043005">
    <property type="term" value="C:neuron projection"/>
    <property type="evidence" value="ECO:0007669"/>
    <property type="project" value="TreeGrafter"/>
</dbReference>
<dbReference type="Proteomes" id="UP001054837">
    <property type="component" value="Unassembled WGS sequence"/>
</dbReference>
<dbReference type="InterPro" id="IPR007110">
    <property type="entry name" value="Ig-like_dom"/>
</dbReference>
<name>A0AAV4WLN2_9ARAC</name>
<comment type="caution">
    <text evidence="7">The sequence shown here is derived from an EMBL/GenBank/DDBJ whole genome shotgun (WGS) entry which is preliminary data.</text>
</comment>
<dbReference type="CDD" id="cd00096">
    <property type="entry name" value="Ig"/>
    <property type="match status" value="1"/>
</dbReference>
<dbReference type="InterPro" id="IPR036179">
    <property type="entry name" value="Ig-like_dom_sf"/>
</dbReference>
<feature type="region of interest" description="Disordered" evidence="5">
    <location>
        <begin position="174"/>
        <end position="229"/>
    </location>
</feature>
<dbReference type="InterPro" id="IPR003599">
    <property type="entry name" value="Ig_sub"/>
</dbReference>
<dbReference type="InterPro" id="IPR013783">
    <property type="entry name" value="Ig-like_fold"/>
</dbReference>
<reference evidence="7 8" key="1">
    <citation type="submission" date="2021-06" db="EMBL/GenBank/DDBJ databases">
        <title>Caerostris darwini draft genome.</title>
        <authorList>
            <person name="Kono N."/>
            <person name="Arakawa K."/>
        </authorList>
    </citation>
    <scope>NUCLEOTIDE SEQUENCE [LARGE SCALE GENOMIC DNA]</scope>
</reference>
<evidence type="ECO:0000313" key="8">
    <source>
        <dbReference type="Proteomes" id="UP001054837"/>
    </source>
</evidence>
<organism evidence="7 8">
    <name type="scientific">Caerostris darwini</name>
    <dbReference type="NCBI Taxonomy" id="1538125"/>
    <lineage>
        <taxon>Eukaryota</taxon>
        <taxon>Metazoa</taxon>
        <taxon>Ecdysozoa</taxon>
        <taxon>Arthropoda</taxon>
        <taxon>Chelicerata</taxon>
        <taxon>Arachnida</taxon>
        <taxon>Araneae</taxon>
        <taxon>Araneomorphae</taxon>
        <taxon>Entelegynae</taxon>
        <taxon>Araneoidea</taxon>
        <taxon>Araneidae</taxon>
        <taxon>Caerostris</taxon>
    </lineage>
</organism>
<proteinExistence type="predicted"/>
<sequence length="264" mass="28546">MIGVAKATPTQYDINPGSVAVHQCWSDGSIYEGGVMLISKISRAQMAVYLCIASNGVHPAVSRRVMVSVHFPPTLSIPNQLVGTHPGANATLLCTTEAYPRSLNYWTRVKRGVVSDVGHGRRYQVASLSTMYKKYMTLTIFRVVRADYGVYRCHASNSLGTTDGAIRLYDIKDPNGEQDETATEEAPETTPATGGRREPGRHTPGGAGFRVGRPTRLPDAPTRALSVTPDPAPPGFCSSLVISVRELFLHCPVASFCVQKDVLV</sequence>
<evidence type="ECO:0000259" key="6">
    <source>
        <dbReference type="PROSITE" id="PS50835"/>
    </source>
</evidence>
<dbReference type="InterPro" id="IPR051170">
    <property type="entry name" value="Neural/epithelial_adhesion"/>
</dbReference>
<keyword evidence="1" id="KW-0732">Signal</keyword>
<evidence type="ECO:0000256" key="5">
    <source>
        <dbReference type="SAM" id="MobiDB-lite"/>
    </source>
</evidence>
<dbReference type="PANTHER" id="PTHR12231:SF253">
    <property type="entry name" value="DPR-INTERACTING PROTEIN ETA, ISOFORM B-RELATED"/>
    <property type="match status" value="1"/>
</dbReference>
<keyword evidence="2" id="KW-0677">Repeat</keyword>
<evidence type="ECO:0000256" key="1">
    <source>
        <dbReference type="ARBA" id="ARBA00022729"/>
    </source>
</evidence>
<keyword evidence="3" id="KW-1015">Disulfide bond</keyword>
<dbReference type="Pfam" id="PF13927">
    <property type="entry name" value="Ig_3"/>
    <property type="match status" value="1"/>
</dbReference>
<dbReference type="PANTHER" id="PTHR12231">
    <property type="entry name" value="CTX-RELATED TYPE I TRANSMEMBRANE PROTEIN"/>
    <property type="match status" value="1"/>
</dbReference>
<protein>
    <submittedName>
        <fullName evidence="7">Lachesin</fullName>
    </submittedName>
</protein>
<dbReference type="SMART" id="SM00409">
    <property type="entry name" value="IG"/>
    <property type="match status" value="2"/>
</dbReference>
<gene>
    <name evidence="7" type="primary">LAC_17</name>
    <name evidence="7" type="ORF">CDAR_367051</name>
</gene>
<dbReference type="EMBL" id="BPLQ01014795">
    <property type="protein sequence ID" value="GIY83228.1"/>
    <property type="molecule type" value="Genomic_DNA"/>
</dbReference>
<keyword evidence="8" id="KW-1185">Reference proteome</keyword>
<dbReference type="PROSITE" id="PS50835">
    <property type="entry name" value="IG_LIKE"/>
    <property type="match status" value="1"/>
</dbReference>
<feature type="compositionally biased region" description="Acidic residues" evidence="5">
    <location>
        <begin position="176"/>
        <end position="187"/>
    </location>
</feature>
<dbReference type="SMART" id="SM00408">
    <property type="entry name" value="IGc2"/>
    <property type="match status" value="1"/>
</dbReference>
<dbReference type="AlphaFoldDB" id="A0AAV4WLN2"/>
<evidence type="ECO:0000256" key="3">
    <source>
        <dbReference type="ARBA" id="ARBA00023157"/>
    </source>
</evidence>